<organism evidence="3 4">
    <name type="scientific">Oculimacula yallundae</name>
    <dbReference type="NCBI Taxonomy" id="86028"/>
    <lineage>
        <taxon>Eukaryota</taxon>
        <taxon>Fungi</taxon>
        <taxon>Dikarya</taxon>
        <taxon>Ascomycota</taxon>
        <taxon>Pezizomycotina</taxon>
        <taxon>Leotiomycetes</taxon>
        <taxon>Helotiales</taxon>
        <taxon>Ploettnerulaceae</taxon>
        <taxon>Oculimacula</taxon>
    </lineage>
</organism>
<dbReference type="EMBL" id="JAZHXI010000001">
    <property type="protein sequence ID" value="KAL2076022.1"/>
    <property type="molecule type" value="Genomic_DNA"/>
</dbReference>
<evidence type="ECO:0000313" key="3">
    <source>
        <dbReference type="EMBL" id="KAL2076022.1"/>
    </source>
</evidence>
<comment type="caution">
    <text evidence="3">The sequence shown here is derived from an EMBL/GenBank/DDBJ whole genome shotgun (WGS) entry which is preliminary data.</text>
</comment>
<gene>
    <name evidence="3" type="ORF">VTL71DRAFT_965</name>
</gene>
<reference evidence="3 4" key="1">
    <citation type="journal article" date="2024" name="Commun. Biol.">
        <title>Comparative genomic analysis of thermophilic fungi reveals convergent evolutionary adaptations and gene losses.</title>
        <authorList>
            <person name="Steindorff A.S."/>
            <person name="Aguilar-Pontes M.V."/>
            <person name="Robinson A.J."/>
            <person name="Andreopoulos B."/>
            <person name="LaButti K."/>
            <person name="Kuo A."/>
            <person name="Mondo S."/>
            <person name="Riley R."/>
            <person name="Otillar R."/>
            <person name="Haridas S."/>
            <person name="Lipzen A."/>
            <person name="Grimwood J."/>
            <person name="Schmutz J."/>
            <person name="Clum A."/>
            <person name="Reid I.D."/>
            <person name="Moisan M.C."/>
            <person name="Butler G."/>
            <person name="Nguyen T.T.M."/>
            <person name="Dewar K."/>
            <person name="Conant G."/>
            <person name="Drula E."/>
            <person name="Henrissat B."/>
            <person name="Hansel C."/>
            <person name="Singer S."/>
            <person name="Hutchinson M.I."/>
            <person name="de Vries R.P."/>
            <person name="Natvig D.O."/>
            <person name="Powell A.J."/>
            <person name="Tsang A."/>
            <person name="Grigoriev I.V."/>
        </authorList>
    </citation>
    <scope>NUCLEOTIDE SEQUENCE [LARGE SCALE GENOMIC DNA]</scope>
    <source>
        <strain evidence="3 4">CBS 494.80</strain>
    </source>
</reference>
<keyword evidence="4" id="KW-1185">Reference proteome</keyword>
<evidence type="ECO:0000256" key="2">
    <source>
        <dbReference type="SAM" id="Phobius"/>
    </source>
</evidence>
<feature type="transmembrane region" description="Helical" evidence="2">
    <location>
        <begin position="7"/>
        <end position="26"/>
    </location>
</feature>
<name>A0ABR4D2H1_9HELO</name>
<evidence type="ECO:0000313" key="4">
    <source>
        <dbReference type="Proteomes" id="UP001595075"/>
    </source>
</evidence>
<sequence>MLARGVVSPYLGAPLLVLIFIIWRAHHEPTTWNTFKETLSTSPFKSSGPKSGSGQGAQPSDGSQVVLPGDLTNVSPEHLPHKELKSVTTANGDYFPIVFGDKGAINPSILAHPQLENTYIIIAQQQRSEINNTVWFAQLVCNANFTNGALACTESPTILPIAATFGGLCKDELSFFNFNIGPHDGRAFYGPNGSYVLFGSNSHYTCFGQWMQDLRVLTDWGLEWRGTEFRSATELKRHKPYGRVEKNWFVFWDKDGELYVHWDIQPKRSFARLHPDGSVGKDLAKYAKSDKQCMARYMPHTGPKMEDHHQATNSLSITTCKRSDANCKADDSNTFIINIFHFKSYHYFHGVYEPYVMLFQQHLPLAVHAIGGKPLWINGRKQAGKGRMPNTYNETHFGPWNQTEMVYVTSISWKAHGSRYHGYADDIMFLGFGIEDTTTGGIDIVAGDLLEDLNLCKTPQKTPLGIGDTGYITYN</sequence>
<keyword evidence="2" id="KW-0472">Membrane</keyword>
<proteinExistence type="predicted"/>
<protein>
    <submittedName>
        <fullName evidence="3">Uncharacterized protein</fullName>
    </submittedName>
</protein>
<evidence type="ECO:0000256" key="1">
    <source>
        <dbReference type="SAM" id="MobiDB-lite"/>
    </source>
</evidence>
<dbReference type="Proteomes" id="UP001595075">
    <property type="component" value="Unassembled WGS sequence"/>
</dbReference>
<feature type="region of interest" description="Disordered" evidence="1">
    <location>
        <begin position="43"/>
        <end position="69"/>
    </location>
</feature>
<accession>A0ABR4D2H1</accession>
<keyword evidence="2" id="KW-0812">Transmembrane</keyword>
<feature type="compositionally biased region" description="Low complexity" evidence="1">
    <location>
        <begin position="43"/>
        <end position="60"/>
    </location>
</feature>
<keyword evidence="2" id="KW-1133">Transmembrane helix</keyword>